<dbReference type="InterPro" id="IPR050498">
    <property type="entry name" value="Ycf3"/>
</dbReference>
<organism evidence="4 5">
    <name type="scientific">Actinomadura vinacea</name>
    <dbReference type="NCBI Taxonomy" id="115336"/>
    <lineage>
        <taxon>Bacteria</taxon>
        <taxon>Bacillati</taxon>
        <taxon>Actinomycetota</taxon>
        <taxon>Actinomycetes</taxon>
        <taxon>Streptosporangiales</taxon>
        <taxon>Thermomonosporaceae</taxon>
        <taxon>Actinomadura</taxon>
    </lineage>
</organism>
<dbReference type="Pfam" id="PF13181">
    <property type="entry name" value="TPR_8"/>
    <property type="match status" value="1"/>
</dbReference>
<dbReference type="Proteomes" id="UP001501231">
    <property type="component" value="Unassembled WGS sequence"/>
</dbReference>
<evidence type="ECO:0000313" key="5">
    <source>
        <dbReference type="Proteomes" id="UP001501231"/>
    </source>
</evidence>
<dbReference type="SMART" id="SM00028">
    <property type="entry name" value="TPR"/>
    <property type="match status" value="5"/>
</dbReference>
<dbReference type="Pfam" id="PF13432">
    <property type="entry name" value="TPR_16"/>
    <property type="match status" value="1"/>
</dbReference>
<comment type="caution">
    <text evidence="4">The sequence shown here is derived from an EMBL/GenBank/DDBJ whole genome shotgun (WGS) entry which is preliminary data.</text>
</comment>
<dbReference type="PANTHER" id="PTHR44858:SF1">
    <property type="entry name" value="UDP-N-ACETYLGLUCOSAMINE--PEPTIDE N-ACETYLGLUCOSAMINYLTRANSFERASE SPINDLY-RELATED"/>
    <property type="match status" value="1"/>
</dbReference>
<protein>
    <submittedName>
        <fullName evidence="4">Tetratricopeptide repeat protein</fullName>
    </submittedName>
</protein>
<proteinExistence type="predicted"/>
<dbReference type="Gene3D" id="1.25.40.10">
    <property type="entry name" value="Tetratricopeptide repeat domain"/>
    <property type="match status" value="3"/>
</dbReference>
<dbReference type="InterPro" id="IPR019734">
    <property type="entry name" value="TPR_rpt"/>
</dbReference>
<feature type="repeat" description="TPR" evidence="3">
    <location>
        <begin position="82"/>
        <end position="115"/>
    </location>
</feature>
<reference evidence="4 5" key="1">
    <citation type="journal article" date="2019" name="Int. J. Syst. Evol. Microbiol.">
        <title>The Global Catalogue of Microorganisms (GCM) 10K type strain sequencing project: providing services to taxonomists for standard genome sequencing and annotation.</title>
        <authorList>
            <consortium name="The Broad Institute Genomics Platform"/>
            <consortium name="The Broad Institute Genome Sequencing Center for Infectious Disease"/>
            <person name="Wu L."/>
            <person name="Ma J."/>
        </authorList>
    </citation>
    <scope>NUCLEOTIDE SEQUENCE [LARGE SCALE GENOMIC DNA]</scope>
    <source>
        <strain evidence="4 5">JCM 3325</strain>
    </source>
</reference>
<dbReference type="RefSeq" id="WP_344593942.1">
    <property type="nucleotide sequence ID" value="NZ_BAAARW010000024.1"/>
</dbReference>
<keyword evidence="2 3" id="KW-0802">TPR repeat</keyword>
<evidence type="ECO:0000256" key="2">
    <source>
        <dbReference type="ARBA" id="ARBA00022803"/>
    </source>
</evidence>
<keyword evidence="5" id="KW-1185">Reference proteome</keyword>
<dbReference type="SUPFAM" id="SSF48452">
    <property type="entry name" value="TPR-like"/>
    <property type="match status" value="2"/>
</dbReference>
<name>A0ABN3JSZ5_9ACTN</name>
<feature type="repeat" description="TPR" evidence="3">
    <location>
        <begin position="221"/>
        <end position="254"/>
    </location>
</feature>
<dbReference type="PROSITE" id="PS50005">
    <property type="entry name" value="TPR"/>
    <property type="match status" value="2"/>
</dbReference>
<evidence type="ECO:0000256" key="3">
    <source>
        <dbReference type="PROSITE-ProRule" id="PRU00339"/>
    </source>
</evidence>
<evidence type="ECO:0000256" key="1">
    <source>
        <dbReference type="ARBA" id="ARBA00022737"/>
    </source>
</evidence>
<sequence>MTRLVPVVLVRVLTGGLILAMVVGLTLAATIKPQGENAAPASSAVAVAVDQASASTLNASIDRLQRHLREQPRDGRGWAALGLAYVERGRLTADASYYPKADGAFQRSLQVTPEDNDTAYAGLAALAAARHDFTKALAHAARALGINAYGARALSSRIDALTELGRYGEAMAAAKKADSIAPGVPVFTRLAYAHELHGRTGEARRILKLAASTATDRGDIAYVRTRLGELAWSEGDHETAGREFAAALGADPSDLAAQAGRAKVLAARGDLPGAVRVQEAIVARAPLPGHITALGELYEARGQAAKARQQYAVAGTWATLAQANGVTPDLETAMYAADHGDKATALRAARAEWSRRRGVHVADALAWALHVNGKDEEALGYARLALRHGYRDATFRYHLGMIEKSLGRRADARRDLAAALRLNPGFSVHHAPRAREALAGLGGDGSGGGR</sequence>
<evidence type="ECO:0000313" key="4">
    <source>
        <dbReference type="EMBL" id="GAA2439397.1"/>
    </source>
</evidence>
<keyword evidence="1" id="KW-0677">Repeat</keyword>
<dbReference type="PANTHER" id="PTHR44858">
    <property type="entry name" value="TETRATRICOPEPTIDE REPEAT PROTEIN 6"/>
    <property type="match status" value="1"/>
</dbReference>
<dbReference type="InterPro" id="IPR011990">
    <property type="entry name" value="TPR-like_helical_dom_sf"/>
</dbReference>
<accession>A0ABN3JSZ5</accession>
<gene>
    <name evidence="4" type="ORF">GCM10010191_63420</name>
</gene>
<dbReference type="EMBL" id="BAAARW010000024">
    <property type="protein sequence ID" value="GAA2439397.1"/>
    <property type="molecule type" value="Genomic_DNA"/>
</dbReference>